<organism evidence="3 4">
    <name type="scientific">Candidatus Segetimicrobium genomatis</name>
    <dbReference type="NCBI Taxonomy" id="2569760"/>
    <lineage>
        <taxon>Bacteria</taxon>
        <taxon>Bacillati</taxon>
        <taxon>Candidatus Sysuimicrobiota</taxon>
        <taxon>Candidatus Sysuimicrobiia</taxon>
        <taxon>Candidatus Sysuimicrobiales</taxon>
        <taxon>Candidatus Segetimicrobiaceae</taxon>
        <taxon>Candidatus Segetimicrobium</taxon>
    </lineage>
</organism>
<gene>
    <name evidence="3" type="ORF">E6H01_14565</name>
</gene>
<dbReference type="Pfam" id="PF00285">
    <property type="entry name" value="Citrate_synt"/>
    <property type="match status" value="1"/>
</dbReference>
<dbReference type="PANTHER" id="PTHR11739">
    <property type="entry name" value="CITRATE SYNTHASE"/>
    <property type="match status" value="1"/>
</dbReference>
<dbReference type="GO" id="GO:0005975">
    <property type="term" value="P:carbohydrate metabolic process"/>
    <property type="evidence" value="ECO:0007669"/>
    <property type="project" value="TreeGrafter"/>
</dbReference>
<dbReference type="InterPro" id="IPR016142">
    <property type="entry name" value="Citrate_synth-like_lrg_a-sub"/>
</dbReference>
<dbReference type="EMBL" id="VBAL01000299">
    <property type="protein sequence ID" value="TMI95163.1"/>
    <property type="molecule type" value="Genomic_DNA"/>
</dbReference>
<dbReference type="GO" id="GO:0006099">
    <property type="term" value="P:tricarboxylic acid cycle"/>
    <property type="evidence" value="ECO:0007669"/>
    <property type="project" value="TreeGrafter"/>
</dbReference>
<evidence type="ECO:0000313" key="3">
    <source>
        <dbReference type="EMBL" id="TMI95163.1"/>
    </source>
</evidence>
<dbReference type="PANTHER" id="PTHR11739:SF4">
    <property type="entry name" value="CITRATE SYNTHASE, PEROXISOMAL"/>
    <property type="match status" value="1"/>
</dbReference>
<protein>
    <submittedName>
        <fullName evidence="3">Citrate synthase</fullName>
    </submittedName>
</protein>
<accession>A0A537KHF6</accession>
<keyword evidence="2" id="KW-0808">Transferase</keyword>
<dbReference type="InterPro" id="IPR036969">
    <property type="entry name" value="Citrate_synthase_sf"/>
</dbReference>
<dbReference type="Proteomes" id="UP000319353">
    <property type="component" value="Unassembled WGS sequence"/>
</dbReference>
<comment type="caution">
    <text evidence="3">The sequence shown here is derived from an EMBL/GenBank/DDBJ whole genome shotgun (WGS) entry which is preliminary data.</text>
</comment>
<name>A0A537KHF6_9BACT</name>
<dbReference type="Gene3D" id="1.10.580.10">
    <property type="entry name" value="Citrate Synthase, domain 1"/>
    <property type="match status" value="1"/>
</dbReference>
<dbReference type="InterPro" id="IPR002020">
    <property type="entry name" value="Citrate_synthase"/>
</dbReference>
<sequence length="158" mass="17392">MPTAAETALSRGLEGVVANESAICYVFGEEGRLIYRGYDIHDLADHSTFEETAYLLLKGDLPTREQLKTFAAQLKAAQKLDKVVQRVIKDAPLSANPMNVLRTAVSASVFGDPDRHDNSAAAEYRKAVRLIAQLPTMVAMFHRLRNGQKPLAPRRGLS</sequence>
<proteinExistence type="inferred from homology"/>
<evidence type="ECO:0000256" key="2">
    <source>
        <dbReference type="ARBA" id="ARBA00022679"/>
    </source>
</evidence>
<dbReference type="GO" id="GO:0005829">
    <property type="term" value="C:cytosol"/>
    <property type="evidence" value="ECO:0007669"/>
    <property type="project" value="TreeGrafter"/>
</dbReference>
<feature type="non-terminal residue" evidence="3">
    <location>
        <position position="158"/>
    </location>
</feature>
<reference evidence="3 4" key="1">
    <citation type="journal article" date="2019" name="Nat. Microbiol.">
        <title>Mediterranean grassland soil C-N compound turnover is dependent on rainfall and depth, and is mediated by genomically divergent microorganisms.</title>
        <authorList>
            <person name="Diamond S."/>
            <person name="Andeer P.F."/>
            <person name="Li Z."/>
            <person name="Crits-Christoph A."/>
            <person name="Burstein D."/>
            <person name="Anantharaman K."/>
            <person name="Lane K.R."/>
            <person name="Thomas B.C."/>
            <person name="Pan C."/>
            <person name="Northen T.R."/>
            <person name="Banfield J.F."/>
        </authorList>
    </citation>
    <scope>NUCLEOTIDE SEQUENCE [LARGE SCALE GENOMIC DNA]</scope>
    <source>
        <strain evidence="3">NP_4</strain>
    </source>
</reference>
<comment type="similarity">
    <text evidence="1">Belongs to the citrate synthase family.</text>
</comment>
<evidence type="ECO:0000256" key="1">
    <source>
        <dbReference type="ARBA" id="ARBA00010566"/>
    </source>
</evidence>
<dbReference type="GO" id="GO:0046912">
    <property type="term" value="F:acyltransferase activity, acyl groups converted into alkyl on transfer"/>
    <property type="evidence" value="ECO:0007669"/>
    <property type="project" value="InterPro"/>
</dbReference>
<evidence type="ECO:0000313" key="4">
    <source>
        <dbReference type="Proteomes" id="UP000319353"/>
    </source>
</evidence>
<dbReference type="AlphaFoldDB" id="A0A537KHF6"/>
<dbReference type="SUPFAM" id="SSF48256">
    <property type="entry name" value="Citrate synthase"/>
    <property type="match status" value="1"/>
</dbReference>